<evidence type="ECO:0000313" key="2">
    <source>
        <dbReference type="EMBL" id="QHT84184.1"/>
    </source>
</evidence>
<proteinExistence type="predicted"/>
<accession>A0A6C0HUP3</accession>
<organism evidence="2">
    <name type="scientific">viral metagenome</name>
    <dbReference type="NCBI Taxonomy" id="1070528"/>
    <lineage>
        <taxon>unclassified sequences</taxon>
        <taxon>metagenomes</taxon>
        <taxon>organismal metagenomes</taxon>
    </lineage>
</organism>
<feature type="region of interest" description="Disordered" evidence="1">
    <location>
        <begin position="14"/>
        <end position="43"/>
    </location>
</feature>
<dbReference type="EMBL" id="MN740016">
    <property type="protein sequence ID" value="QHT84184.1"/>
    <property type="molecule type" value="Genomic_DNA"/>
</dbReference>
<sequence length="59" mass="6862">MLFLRRRSRVAVKPEALPESVGQRGVRSSLPSATPEPPEHFMRSPSWKMFEKIELRKNI</sequence>
<protein>
    <submittedName>
        <fullName evidence="2">Uncharacterized protein</fullName>
    </submittedName>
</protein>
<dbReference type="AlphaFoldDB" id="A0A6C0HUP3"/>
<name>A0A6C0HUP3_9ZZZZ</name>
<evidence type="ECO:0000256" key="1">
    <source>
        <dbReference type="SAM" id="MobiDB-lite"/>
    </source>
</evidence>
<reference evidence="2" key="1">
    <citation type="journal article" date="2020" name="Nature">
        <title>Giant virus diversity and host interactions through global metagenomics.</title>
        <authorList>
            <person name="Schulz F."/>
            <person name="Roux S."/>
            <person name="Paez-Espino D."/>
            <person name="Jungbluth S."/>
            <person name="Walsh D.A."/>
            <person name="Denef V.J."/>
            <person name="McMahon K.D."/>
            <person name="Konstantinidis K.T."/>
            <person name="Eloe-Fadrosh E.A."/>
            <person name="Kyrpides N.C."/>
            <person name="Woyke T."/>
        </authorList>
    </citation>
    <scope>NUCLEOTIDE SEQUENCE</scope>
    <source>
        <strain evidence="2">GVMAG-M-3300023184-16</strain>
    </source>
</reference>